<dbReference type="OrthoDB" id="20373at2759"/>
<comment type="caution">
    <text evidence="3">The sequence shown here is derived from an EMBL/GenBank/DDBJ whole genome shotgun (WGS) entry which is preliminary data.</text>
</comment>
<dbReference type="InterPro" id="IPR035892">
    <property type="entry name" value="C2_domain_sf"/>
</dbReference>
<reference evidence="3 4" key="1">
    <citation type="submission" date="2015-12" db="EMBL/GenBank/DDBJ databases">
        <title>Dictyostelia acquired genes for synthesis and detection of signals that induce cell-type specialization by lateral gene transfer from prokaryotes.</title>
        <authorList>
            <person name="Gloeckner G."/>
            <person name="Schaap P."/>
        </authorList>
    </citation>
    <scope>NUCLEOTIDE SEQUENCE [LARGE SCALE GENOMIC DNA]</scope>
    <source>
        <strain evidence="3 4">TK</strain>
    </source>
</reference>
<feature type="compositionally biased region" description="Polar residues" evidence="1">
    <location>
        <begin position="21"/>
        <end position="30"/>
    </location>
</feature>
<dbReference type="EMBL" id="LODT01000028">
    <property type="protein sequence ID" value="KYQ93467.1"/>
    <property type="molecule type" value="Genomic_DNA"/>
</dbReference>
<dbReference type="GO" id="GO:0010628">
    <property type="term" value="P:positive regulation of gene expression"/>
    <property type="evidence" value="ECO:0007669"/>
    <property type="project" value="TreeGrafter"/>
</dbReference>
<organism evidence="3 4">
    <name type="scientific">Tieghemostelium lacteum</name>
    <name type="common">Slime mold</name>
    <name type="synonym">Dictyostelium lacteum</name>
    <dbReference type="NCBI Taxonomy" id="361077"/>
    <lineage>
        <taxon>Eukaryota</taxon>
        <taxon>Amoebozoa</taxon>
        <taxon>Evosea</taxon>
        <taxon>Eumycetozoa</taxon>
        <taxon>Dictyostelia</taxon>
        <taxon>Dictyosteliales</taxon>
        <taxon>Raperosteliaceae</taxon>
        <taxon>Tieghemostelium</taxon>
    </lineage>
</organism>
<dbReference type="FunCoup" id="A0A151ZHS9">
    <property type="interactions" value="25"/>
</dbReference>
<evidence type="ECO:0000313" key="3">
    <source>
        <dbReference type="EMBL" id="KYQ93467.1"/>
    </source>
</evidence>
<dbReference type="Gene3D" id="2.60.40.150">
    <property type="entry name" value="C2 domain"/>
    <property type="match status" value="1"/>
</dbReference>
<gene>
    <name evidence="3" type="ORF">DLAC_06160</name>
</gene>
<evidence type="ECO:0000259" key="2">
    <source>
        <dbReference type="PROSITE" id="PS50004"/>
    </source>
</evidence>
<feature type="compositionally biased region" description="Pro residues" evidence="1">
    <location>
        <begin position="58"/>
        <end position="83"/>
    </location>
</feature>
<accession>A0A151ZHS9</accession>
<dbReference type="Pfam" id="PF00168">
    <property type="entry name" value="C2"/>
    <property type="match status" value="1"/>
</dbReference>
<feature type="compositionally biased region" description="Polar residues" evidence="1">
    <location>
        <begin position="1"/>
        <end position="13"/>
    </location>
</feature>
<dbReference type="Proteomes" id="UP000076078">
    <property type="component" value="Unassembled WGS sequence"/>
</dbReference>
<evidence type="ECO:0000313" key="4">
    <source>
        <dbReference type="Proteomes" id="UP000076078"/>
    </source>
</evidence>
<dbReference type="SMART" id="SM00239">
    <property type="entry name" value="C2"/>
    <property type="match status" value="1"/>
</dbReference>
<feature type="domain" description="C2" evidence="2">
    <location>
        <begin position="184"/>
        <end position="302"/>
    </location>
</feature>
<dbReference type="InParanoid" id="A0A151ZHS9"/>
<keyword evidence="4" id="KW-1185">Reference proteome</keyword>
<dbReference type="OMA" id="VETISAW"/>
<dbReference type="PANTHER" id="PTHR47800:SF4">
    <property type="entry name" value="C2 DOMAIN-CONTAINING PROTEIN"/>
    <property type="match status" value="1"/>
</dbReference>
<protein>
    <recommendedName>
        <fullName evidence="2">C2 domain-containing protein</fullName>
    </recommendedName>
</protein>
<sequence length="409" mass="44717">MSNWSTPNLNKPNNGPYKSPALTNRSTGSLPTVPPRTGNASVPYTPTPTAPLINQQAPPQPQPQMYPPPQQQQGYYPPPPQGGYPPQQGYYPPPPQPPQQGGYPPQQGYYPPPPQPQMYGPKPMAGSGGYPPQQHPQMYPPLNHSVPPVGQNPYGFVPQSPIVHQVATVVPVQHISQMIVDGCLKAPLGSSLMVPTPGLDYVITVRLLNGRDLMAADISGKSDPYIKLKNSSFDSIRVTPTIQQNLNPDWNVTTQVSVKSSNELLIFDVYDEDEVGNDDLLGYVGIDLSLLPMGIEVITTEKLSYAKHGTIQIGLTAQNFGIINAPPTYPLDYTHWREQILKPIDHNFARSVSKHLPKNTPLGPYNTKICHPKYRLVNGYLKRKLNKRQRTANGAAMVGLGVLAVVLSG</sequence>
<dbReference type="SUPFAM" id="SSF49562">
    <property type="entry name" value="C2 domain (Calcium/lipid-binding domain, CaLB)"/>
    <property type="match status" value="1"/>
</dbReference>
<name>A0A151ZHS9_TIELA</name>
<dbReference type="STRING" id="361077.A0A151ZHS9"/>
<dbReference type="PANTHER" id="PTHR47800">
    <property type="entry name" value="C2 DOMAIN-CONTAINING PROTEIN"/>
    <property type="match status" value="1"/>
</dbReference>
<proteinExistence type="predicted"/>
<feature type="compositionally biased region" description="Low complexity" evidence="1">
    <location>
        <begin position="99"/>
        <end position="109"/>
    </location>
</feature>
<dbReference type="AlphaFoldDB" id="A0A151ZHS9"/>
<dbReference type="InterPro" id="IPR000008">
    <property type="entry name" value="C2_dom"/>
</dbReference>
<feature type="region of interest" description="Disordered" evidence="1">
    <location>
        <begin position="1"/>
        <end position="136"/>
    </location>
</feature>
<dbReference type="PROSITE" id="PS50004">
    <property type="entry name" value="C2"/>
    <property type="match status" value="1"/>
</dbReference>
<evidence type="ECO:0000256" key="1">
    <source>
        <dbReference type="SAM" id="MobiDB-lite"/>
    </source>
</evidence>